<accession>A0A087UCZ9</accession>
<dbReference type="OMA" id="GGYGVCI"/>
<proteinExistence type="predicted"/>
<feature type="signal peptide" evidence="1">
    <location>
        <begin position="1"/>
        <end position="16"/>
    </location>
</feature>
<evidence type="ECO:0000256" key="1">
    <source>
        <dbReference type="SAM" id="SignalP"/>
    </source>
</evidence>
<reference evidence="2 3" key="1">
    <citation type="submission" date="2013-11" db="EMBL/GenBank/DDBJ databases">
        <title>Genome sequencing of Stegodyphus mimosarum.</title>
        <authorList>
            <person name="Bechsgaard J."/>
        </authorList>
    </citation>
    <scope>NUCLEOTIDE SEQUENCE [LARGE SCALE GENOMIC DNA]</scope>
</reference>
<dbReference type="Proteomes" id="UP000054359">
    <property type="component" value="Unassembled WGS sequence"/>
</dbReference>
<feature type="non-terminal residue" evidence="2">
    <location>
        <position position="53"/>
    </location>
</feature>
<gene>
    <name evidence="2" type="ORF">X975_07658</name>
</gene>
<organism evidence="2 3">
    <name type="scientific">Stegodyphus mimosarum</name>
    <name type="common">African social velvet spider</name>
    <dbReference type="NCBI Taxonomy" id="407821"/>
    <lineage>
        <taxon>Eukaryota</taxon>
        <taxon>Metazoa</taxon>
        <taxon>Ecdysozoa</taxon>
        <taxon>Arthropoda</taxon>
        <taxon>Chelicerata</taxon>
        <taxon>Arachnida</taxon>
        <taxon>Araneae</taxon>
        <taxon>Araneomorphae</taxon>
        <taxon>Entelegynae</taxon>
        <taxon>Eresoidea</taxon>
        <taxon>Eresidae</taxon>
        <taxon>Stegodyphus</taxon>
    </lineage>
</organism>
<dbReference type="STRING" id="407821.A0A087UCZ9"/>
<keyword evidence="1" id="KW-0732">Signal</keyword>
<protein>
    <submittedName>
        <fullName evidence="2">Uncharacterized protein</fullName>
    </submittedName>
</protein>
<evidence type="ECO:0000313" key="2">
    <source>
        <dbReference type="EMBL" id="KFM75238.1"/>
    </source>
</evidence>
<feature type="chain" id="PRO_5001830405" evidence="1">
    <location>
        <begin position="17"/>
        <end position="53"/>
    </location>
</feature>
<sequence>MLWLVVSALFVGLVKGHASLDEPPGRSTMWRYGFDTPVNDEDMELFCGGITRF</sequence>
<name>A0A087UCZ9_STEMI</name>
<evidence type="ECO:0000313" key="3">
    <source>
        <dbReference type="Proteomes" id="UP000054359"/>
    </source>
</evidence>
<keyword evidence="3" id="KW-1185">Reference proteome</keyword>
<dbReference type="OrthoDB" id="64893at2759"/>
<dbReference type="AlphaFoldDB" id="A0A087UCZ9"/>
<dbReference type="EMBL" id="KK119272">
    <property type="protein sequence ID" value="KFM75238.1"/>
    <property type="molecule type" value="Genomic_DNA"/>
</dbReference>